<proteinExistence type="predicted"/>
<gene>
    <name evidence="2" type="ORF">H0A75_02535</name>
</gene>
<dbReference type="AlphaFoldDB" id="A0A7Z0SET2"/>
<reference evidence="2 3" key="1">
    <citation type="submission" date="2020-05" db="EMBL/GenBank/DDBJ databases">
        <title>Horizontal transmission and recombination maintain forever young bacterial symbiont genomes.</title>
        <authorList>
            <person name="Russell S.L."/>
            <person name="Pepper-Tunick E."/>
            <person name="Svedberg J."/>
            <person name="Byrne A."/>
            <person name="Ruelas Castillo J."/>
            <person name="Vollmers C."/>
            <person name="Beinart R.A."/>
            <person name="Corbett-Detig R."/>
        </authorList>
    </citation>
    <scope>NUCLEOTIDE SEQUENCE [LARGE SCALE GENOMIC DNA]</scope>
    <source>
        <strain evidence="2">4727-3</strain>
    </source>
</reference>
<dbReference type="Proteomes" id="UP000537890">
    <property type="component" value="Unassembled WGS sequence"/>
</dbReference>
<accession>A0A7Z0SET2</accession>
<feature type="domain" description="DUF4124" evidence="1">
    <location>
        <begin position="22"/>
        <end position="59"/>
    </location>
</feature>
<sequence>MLLHIALMKYFRPTLYVTLLASLIAFQPAVQAKMYRWIDKDGHIYYSDKVPPKQSKLERNVLNDSGRVVETVKAAKTQEQIELEKRLAILRAEQEKIIAKQKSIDKVLLSTFRNVDDLRLTLNGKLVAVDAQKRVYVKNKEFLLEDLARLHKRAAQSERRGKKVPVSILDQMAQIEKNIQAADLDIGRAVQQREGIEKKFDKEIVRFMFLTKTNKANAKTVSDKMAELKAANTLGLFNCENEKQCLLAWEEARKFVILNSTTGINFYTETLIMGNDPMQETDISLSVSKSTRKNNKVSIFLDIRCHNSSLGAELCLRKQVDLIRRSFNPYIESTLKK</sequence>
<dbReference type="EMBL" id="JACCHS010000028">
    <property type="protein sequence ID" value="NYT46690.1"/>
    <property type="molecule type" value="Genomic_DNA"/>
</dbReference>
<evidence type="ECO:0000313" key="2">
    <source>
        <dbReference type="EMBL" id="NYT46690.1"/>
    </source>
</evidence>
<protein>
    <submittedName>
        <fullName evidence="2">DUF4124 domain-containing protein</fullName>
    </submittedName>
</protein>
<evidence type="ECO:0000313" key="3">
    <source>
        <dbReference type="Proteomes" id="UP000537890"/>
    </source>
</evidence>
<dbReference type="InterPro" id="IPR025392">
    <property type="entry name" value="DUF4124"/>
</dbReference>
<dbReference type="Pfam" id="PF13511">
    <property type="entry name" value="DUF4124"/>
    <property type="match status" value="1"/>
</dbReference>
<name>A0A7Z0SET2_9GAMM</name>
<organism evidence="2 3">
    <name type="scientific">Candidatus Methanofishera endochildressiae</name>
    <dbReference type="NCBI Taxonomy" id="2738884"/>
    <lineage>
        <taxon>Bacteria</taxon>
        <taxon>Pseudomonadati</taxon>
        <taxon>Pseudomonadota</taxon>
        <taxon>Gammaproteobacteria</taxon>
        <taxon>Candidatus Methanofishera</taxon>
    </lineage>
</organism>
<comment type="caution">
    <text evidence="2">The sequence shown here is derived from an EMBL/GenBank/DDBJ whole genome shotgun (WGS) entry which is preliminary data.</text>
</comment>
<evidence type="ECO:0000259" key="1">
    <source>
        <dbReference type="Pfam" id="PF13511"/>
    </source>
</evidence>